<keyword evidence="3" id="KW-1185">Reference proteome</keyword>
<proteinExistence type="predicted"/>
<dbReference type="OMA" id="DIRECHR"/>
<dbReference type="GO" id="GO:0019005">
    <property type="term" value="C:SCF ubiquitin ligase complex"/>
    <property type="evidence" value="ECO:0007669"/>
    <property type="project" value="TreeGrafter"/>
</dbReference>
<dbReference type="InterPro" id="IPR032675">
    <property type="entry name" value="LRR_dom_sf"/>
</dbReference>
<dbReference type="PANTHER" id="PTHR13318:SF238">
    <property type="entry name" value="F-BOX DOMAIN-CONTAINING PROTEIN"/>
    <property type="match status" value="1"/>
</dbReference>
<sequence length="347" mass="39698">MNEAVVAIARSGLDLEELVAYSYCRSQLEVWLEELGSNMKNLKVLKFTGGEGDADFVRVADSFPELEELHIKDEAPYYISVTDEGIEYMSSKLKSLRKIDLSNKSRISDKSLISLSKNCPLLEQIEIHDCSTNFLTNFRSLKLQHVDIPDEFLFSVVEARIHLTDLDLRICKSYTITGISMLLQHSSQSLKSLKLRRVEFLTNELIEYLSSCLQNLTSISIRNCSNLSDSAFVMITQRCPCLCHFVMTGSSLGREEYNYDGLMKKNRAIKYLNLSSHHDFSSTALKRLLKLCPEVEKLKLHDCYFLPDDQRNVPDIRECHRSLDSRTEISDFLSGFKWCNPVLVIHG</sequence>
<dbReference type="EnsemblPlants" id="AUR62011481-RA">
    <property type="protein sequence ID" value="AUR62011481-RA:cds"/>
    <property type="gene ID" value="AUR62011481"/>
</dbReference>
<dbReference type="Proteomes" id="UP000596660">
    <property type="component" value="Unplaced"/>
</dbReference>
<evidence type="ECO:0000259" key="1">
    <source>
        <dbReference type="Pfam" id="PF25372"/>
    </source>
</evidence>
<reference evidence="2" key="1">
    <citation type="journal article" date="2017" name="Nature">
        <title>The genome of Chenopodium quinoa.</title>
        <authorList>
            <person name="Jarvis D.E."/>
            <person name="Ho Y.S."/>
            <person name="Lightfoot D.J."/>
            <person name="Schmoeckel S.M."/>
            <person name="Li B."/>
            <person name="Borm T.J.A."/>
            <person name="Ohyanagi H."/>
            <person name="Mineta K."/>
            <person name="Michell C.T."/>
            <person name="Saber N."/>
            <person name="Kharbatia N.M."/>
            <person name="Rupper R.R."/>
            <person name="Sharp A.R."/>
            <person name="Dally N."/>
            <person name="Boughton B.A."/>
            <person name="Woo Y.H."/>
            <person name="Gao G."/>
            <person name="Schijlen E.G.W.M."/>
            <person name="Guo X."/>
            <person name="Momin A.A."/>
            <person name="Negrao S."/>
            <person name="Al-Babili S."/>
            <person name="Gehring C."/>
            <person name="Roessner U."/>
            <person name="Jung C."/>
            <person name="Murphy K."/>
            <person name="Arold S.T."/>
            <person name="Gojobori T."/>
            <person name="van der Linden C.G."/>
            <person name="van Loo E.N."/>
            <person name="Jellen E.N."/>
            <person name="Maughan P.J."/>
            <person name="Tester M."/>
        </authorList>
    </citation>
    <scope>NUCLEOTIDE SEQUENCE [LARGE SCALE GENOMIC DNA]</scope>
    <source>
        <strain evidence="2">cv. PI 614886</strain>
    </source>
</reference>
<dbReference type="AlphaFoldDB" id="A0A803LE75"/>
<dbReference type="Pfam" id="PF25372">
    <property type="entry name" value="DUF7885"/>
    <property type="match status" value="1"/>
</dbReference>
<dbReference type="SUPFAM" id="SSF52047">
    <property type="entry name" value="RNI-like"/>
    <property type="match status" value="1"/>
</dbReference>
<dbReference type="GO" id="GO:0031146">
    <property type="term" value="P:SCF-dependent proteasomal ubiquitin-dependent protein catabolic process"/>
    <property type="evidence" value="ECO:0007669"/>
    <property type="project" value="TreeGrafter"/>
</dbReference>
<evidence type="ECO:0000313" key="2">
    <source>
        <dbReference type="EnsemblPlants" id="AUR62011481-RA:cds"/>
    </source>
</evidence>
<dbReference type="PANTHER" id="PTHR13318">
    <property type="entry name" value="PARTNER OF PAIRED, ISOFORM B-RELATED"/>
    <property type="match status" value="1"/>
</dbReference>
<dbReference type="SMART" id="SM00367">
    <property type="entry name" value="LRR_CC"/>
    <property type="match status" value="5"/>
</dbReference>
<dbReference type="Gramene" id="AUR62011481-RA">
    <property type="protein sequence ID" value="AUR62011481-RA:cds"/>
    <property type="gene ID" value="AUR62011481"/>
</dbReference>
<dbReference type="InterPro" id="IPR057207">
    <property type="entry name" value="FBXL15_LRR"/>
</dbReference>
<protein>
    <recommendedName>
        <fullName evidence="1">F-box/LRR-repeat protein 15-like leucin rich repeat domain-containing protein</fullName>
    </recommendedName>
</protein>
<organism evidence="2 3">
    <name type="scientific">Chenopodium quinoa</name>
    <name type="common">Quinoa</name>
    <dbReference type="NCBI Taxonomy" id="63459"/>
    <lineage>
        <taxon>Eukaryota</taxon>
        <taxon>Viridiplantae</taxon>
        <taxon>Streptophyta</taxon>
        <taxon>Embryophyta</taxon>
        <taxon>Tracheophyta</taxon>
        <taxon>Spermatophyta</taxon>
        <taxon>Magnoliopsida</taxon>
        <taxon>eudicotyledons</taxon>
        <taxon>Gunneridae</taxon>
        <taxon>Pentapetalae</taxon>
        <taxon>Caryophyllales</taxon>
        <taxon>Chenopodiaceae</taxon>
        <taxon>Chenopodioideae</taxon>
        <taxon>Atripliceae</taxon>
        <taxon>Chenopodium</taxon>
    </lineage>
</organism>
<feature type="domain" description="F-box/LRR-repeat protein 15-like leucin rich repeat" evidence="1">
    <location>
        <begin position="135"/>
        <end position="234"/>
    </location>
</feature>
<reference evidence="2" key="2">
    <citation type="submission" date="2021-03" db="UniProtKB">
        <authorList>
            <consortium name="EnsemblPlants"/>
        </authorList>
    </citation>
    <scope>IDENTIFICATION</scope>
</reference>
<accession>A0A803LE75</accession>
<evidence type="ECO:0000313" key="3">
    <source>
        <dbReference type="Proteomes" id="UP000596660"/>
    </source>
</evidence>
<dbReference type="InterPro" id="IPR006553">
    <property type="entry name" value="Leu-rich_rpt_Cys-con_subtyp"/>
</dbReference>
<name>A0A803LE75_CHEQI</name>
<dbReference type="Gene3D" id="3.80.10.10">
    <property type="entry name" value="Ribonuclease Inhibitor"/>
    <property type="match status" value="2"/>
</dbReference>